<dbReference type="OrthoDB" id="191127at2"/>
<dbReference type="EMBL" id="VAUV01000026">
    <property type="protein sequence ID" value="TLD68398.1"/>
    <property type="molecule type" value="Genomic_DNA"/>
</dbReference>
<keyword evidence="4" id="KW-1185">Reference proteome</keyword>
<dbReference type="PROSITE" id="PS51208">
    <property type="entry name" value="AUTOTRANSPORTER"/>
    <property type="match status" value="1"/>
</dbReference>
<dbReference type="SUPFAM" id="SSF103515">
    <property type="entry name" value="Autotransporter"/>
    <property type="match status" value="1"/>
</dbReference>
<protein>
    <submittedName>
        <fullName evidence="3">Autotransporter domain-containing protein</fullName>
    </submittedName>
</protein>
<dbReference type="InterPro" id="IPR013425">
    <property type="entry name" value="Autotrns_rpt"/>
</dbReference>
<proteinExistence type="predicted"/>
<dbReference type="SUPFAM" id="SSF51126">
    <property type="entry name" value="Pectin lyase-like"/>
    <property type="match status" value="1"/>
</dbReference>
<keyword evidence="1" id="KW-0732">Signal</keyword>
<reference evidence="3 4" key="1">
    <citation type="submission" date="2019-05" db="EMBL/GenBank/DDBJ databases">
        <title>Verrucobacter flavum gen. nov., sp. nov. a new member of the family Verrucomicrobiaceae.</title>
        <authorList>
            <person name="Szuroczki S."/>
            <person name="Abbaszade G."/>
            <person name="Szabo A."/>
            <person name="Felfoldi T."/>
            <person name="Schumann P."/>
            <person name="Boka K."/>
            <person name="Keki Z."/>
            <person name="Toumi M."/>
            <person name="Toth E."/>
        </authorList>
    </citation>
    <scope>NUCLEOTIDE SEQUENCE [LARGE SCALE GENOMIC DNA]</scope>
    <source>
        <strain evidence="3 4">MG-N-17</strain>
    </source>
</reference>
<feature type="domain" description="Autotransporter" evidence="2">
    <location>
        <begin position="891"/>
        <end position="1165"/>
    </location>
</feature>
<evidence type="ECO:0000313" key="4">
    <source>
        <dbReference type="Proteomes" id="UP000306196"/>
    </source>
</evidence>
<dbReference type="SMART" id="SM00869">
    <property type="entry name" value="Autotransporter"/>
    <property type="match status" value="1"/>
</dbReference>
<evidence type="ECO:0000259" key="2">
    <source>
        <dbReference type="PROSITE" id="PS51208"/>
    </source>
</evidence>
<sequence>MFMSHHHSCTAPPSSSSVWFRGINKALNLVLVLGTLFFSSGQPQAQVNATWSATAPTGANWNDGANWDSNPVFPGVGGDIANFDQNAGGIAPDDYQVYVPNGADIVLGSLNFAMGADLFEIRIAPGGALSFNVAGQGVSNFESSGGQSFFIEGSSSSAGGLLTFMNQSSAELGGGTVQYIASYATAAGRVPGQIEFRNSSTASSAIIWNQGAFTANANGGATSFLDTSNAGTATIHNTGGTGAATFGGLTVFFDDSSAGSALLIAHGGYTAGAGFGHIVFGDTSDAANATITNFGAAATGAMAGRTTFVSSDNVGSPTINNLAGSAAGAEGGVTRIGESQSTFSPIIVNQGGDALMGEPGQTLIDGSSVLGDDTEIKNLGGTVSGQEGGRTTFDADSNAGGAYIANRRATVAGAGVGETRFHGQASAGSATIFNQGSTVAGAEGGRAVFDFDSTAASAMIRNFGTTIAGGSGASTQFFGDAGAGAAIILNFGSPSGQGGRTVFADSSRAENATLSAEGGAFAGGTIFFNQDSSGGSSRVILDGSGTLDISSHSNGVEIGSLESDVGRGGGGIVNLGGNELTVGNLNTSTTFSGVISGTGGLTKVGTGILNLTGVNTYSGDTTIDAGTLLANGVLASANVFVNPAGMLGGAGIIQGNVINAGIVSPGNSVGTLTIGGNYSQSGTLVIEIEGWNPGQYDVLAVGGSASLGGNLVLLAGPGLTYTRGDRAEFLTAAGGVSGEFDNVQNLNTGTILEAEIMYESNVVAVEIVQGSFAEFGEEVGDGLPDELRDLLRNTGLILDGVAFDSREAVLIAFLNGILLADLPALYFKIAPEELSVIHELGVSMADNAAGFFKRRAGEIRHGLRVPGNVTPSNLLVDPKNPKSIAPEVAAEEDLRWSTFAYGDATWLDLESSGTAPGYDTLSGGFSAGIDYKVSDTLTVGVMLSYTGSDADLHDDGDLEMNSYAANLYAAWQSGSWYLNALVGGAFNDFEYDRAALLGLASGDANGGALNAYLGGGYEIQQGGWRFGPAWSLHYTYVGYESFKEQGSLAPLEIQSNHTQSLRSSVGAEVAYVIKAGRRLVVPQVYVAWQHEFGDRSQATDFRFASGAGNVVTVEGPEVGRDALLLGASVSVLWSDRFSTFVGYNTQLLRDNYESHNLTAGLAWSF</sequence>
<organism evidence="3 4">
    <name type="scientific">Phragmitibacter flavus</name>
    <dbReference type="NCBI Taxonomy" id="2576071"/>
    <lineage>
        <taxon>Bacteria</taxon>
        <taxon>Pseudomonadati</taxon>
        <taxon>Verrucomicrobiota</taxon>
        <taxon>Verrucomicrobiia</taxon>
        <taxon>Verrucomicrobiales</taxon>
        <taxon>Verrucomicrobiaceae</taxon>
        <taxon>Phragmitibacter</taxon>
    </lineage>
</organism>
<dbReference type="Pfam" id="PF03797">
    <property type="entry name" value="Autotransporter"/>
    <property type="match status" value="1"/>
</dbReference>
<dbReference type="Proteomes" id="UP000306196">
    <property type="component" value="Unassembled WGS sequence"/>
</dbReference>
<gene>
    <name evidence="3" type="ORF">FEM03_23130</name>
</gene>
<name>A0A5R8K7S6_9BACT</name>
<dbReference type="InterPro" id="IPR011050">
    <property type="entry name" value="Pectin_lyase_fold/virulence"/>
</dbReference>
<evidence type="ECO:0000313" key="3">
    <source>
        <dbReference type="EMBL" id="TLD68398.1"/>
    </source>
</evidence>
<dbReference type="NCBIfam" id="TIGR02601">
    <property type="entry name" value="autotrns_rpt"/>
    <property type="match status" value="1"/>
</dbReference>
<dbReference type="Pfam" id="PF12951">
    <property type="entry name" value="PATR"/>
    <property type="match status" value="1"/>
</dbReference>
<dbReference type="Gene3D" id="2.40.128.130">
    <property type="entry name" value="Autotransporter beta-domain"/>
    <property type="match status" value="1"/>
</dbReference>
<dbReference type="AlphaFoldDB" id="A0A5R8K7S6"/>
<evidence type="ECO:0000256" key="1">
    <source>
        <dbReference type="ARBA" id="ARBA00022729"/>
    </source>
</evidence>
<accession>A0A5R8K7S6</accession>
<dbReference type="InterPro" id="IPR005546">
    <property type="entry name" value="Autotransporte_beta"/>
</dbReference>
<comment type="caution">
    <text evidence="3">The sequence shown here is derived from an EMBL/GenBank/DDBJ whole genome shotgun (WGS) entry which is preliminary data.</text>
</comment>
<dbReference type="InterPro" id="IPR036709">
    <property type="entry name" value="Autotransporte_beta_dom_sf"/>
</dbReference>